<dbReference type="GO" id="GO:0004315">
    <property type="term" value="F:3-oxoacyl-[acyl-carrier-protein] synthase activity"/>
    <property type="evidence" value="ECO:0007669"/>
    <property type="project" value="InterPro"/>
</dbReference>
<reference evidence="5" key="1">
    <citation type="submission" date="2018-05" db="EMBL/GenBank/DDBJ databases">
        <authorList>
            <person name="Lanie J.A."/>
            <person name="Ng W.-L."/>
            <person name="Kazmierczak K.M."/>
            <person name="Andrzejewski T.M."/>
            <person name="Davidsen T.M."/>
            <person name="Wayne K.J."/>
            <person name="Tettelin H."/>
            <person name="Glass J.I."/>
            <person name="Rusch D."/>
            <person name="Podicherti R."/>
            <person name="Tsui H.-C.T."/>
            <person name="Winkler M.E."/>
        </authorList>
    </citation>
    <scope>NUCLEOTIDE SEQUENCE</scope>
</reference>
<keyword evidence="1" id="KW-0808">Transferase</keyword>
<keyword evidence="2" id="KW-0012">Acyltransferase</keyword>
<protein>
    <recommendedName>
        <fullName evidence="6">Beta-ketoacyl-[acyl-carrier-protein] synthase III C-terminal domain-containing protein</fullName>
    </recommendedName>
</protein>
<dbReference type="GO" id="GO:0006633">
    <property type="term" value="P:fatty acid biosynthetic process"/>
    <property type="evidence" value="ECO:0007669"/>
    <property type="project" value="InterPro"/>
</dbReference>
<dbReference type="InterPro" id="IPR013751">
    <property type="entry name" value="ACP_syn_III_N"/>
</dbReference>
<accession>A0A382HH25</accession>
<dbReference type="EMBL" id="UINC01061176">
    <property type="protein sequence ID" value="SVB86472.1"/>
    <property type="molecule type" value="Genomic_DNA"/>
</dbReference>
<dbReference type="SUPFAM" id="SSF53901">
    <property type="entry name" value="Thiolase-like"/>
    <property type="match status" value="1"/>
</dbReference>
<feature type="domain" description="Beta-ketoacyl-[acyl-carrier-protein] synthase III C-terminal" evidence="3">
    <location>
        <begin position="225"/>
        <end position="298"/>
    </location>
</feature>
<dbReference type="Pfam" id="PF08545">
    <property type="entry name" value="ACP_syn_III"/>
    <property type="match status" value="1"/>
</dbReference>
<evidence type="ECO:0008006" key="6">
    <source>
        <dbReference type="Google" id="ProtNLM"/>
    </source>
</evidence>
<evidence type="ECO:0000259" key="3">
    <source>
        <dbReference type="Pfam" id="PF08541"/>
    </source>
</evidence>
<dbReference type="GO" id="GO:0044550">
    <property type="term" value="P:secondary metabolite biosynthetic process"/>
    <property type="evidence" value="ECO:0007669"/>
    <property type="project" value="TreeGrafter"/>
</dbReference>
<dbReference type="InterPro" id="IPR016039">
    <property type="entry name" value="Thiolase-like"/>
</dbReference>
<feature type="domain" description="Beta-ketoacyl-[acyl-carrier-protein] synthase III N-terminal" evidence="4">
    <location>
        <begin position="96"/>
        <end position="172"/>
    </location>
</feature>
<gene>
    <name evidence="5" type="ORF">METZ01_LOCUS239326</name>
</gene>
<dbReference type="Pfam" id="PF08541">
    <property type="entry name" value="ACP_syn_III_C"/>
    <property type="match status" value="1"/>
</dbReference>
<dbReference type="PANTHER" id="PTHR34069:SF2">
    <property type="entry name" value="BETA-KETOACYL-[ACYL-CARRIER-PROTEIN] SYNTHASE III"/>
    <property type="match status" value="1"/>
</dbReference>
<evidence type="ECO:0000259" key="4">
    <source>
        <dbReference type="Pfam" id="PF08545"/>
    </source>
</evidence>
<dbReference type="PANTHER" id="PTHR34069">
    <property type="entry name" value="3-OXOACYL-[ACYL-CARRIER-PROTEIN] SYNTHASE 3"/>
    <property type="match status" value="1"/>
</dbReference>
<evidence type="ECO:0000256" key="2">
    <source>
        <dbReference type="ARBA" id="ARBA00023315"/>
    </source>
</evidence>
<dbReference type="AlphaFoldDB" id="A0A382HH25"/>
<evidence type="ECO:0000313" key="5">
    <source>
        <dbReference type="EMBL" id="SVB86472.1"/>
    </source>
</evidence>
<dbReference type="Gene3D" id="3.40.47.10">
    <property type="match status" value="2"/>
</dbReference>
<evidence type="ECO:0000256" key="1">
    <source>
        <dbReference type="ARBA" id="ARBA00022679"/>
    </source>
</evidence>
<sequence length="301" mass="32133">NEEWILERVGINSRRTVLPLDYIRDTKNKVPQQGQEAAEIDSRQSAAAAADMALERAGIGREQIGMVIAGGCYPDMAIPCEASRIAGFMGIDAPGIDINSACSTFGAQMHFLASMSGLPTYVLVVNPENTTPAINYADRSTAVLWGDGTSAAVVSTEESARLCVRDTSIAADSARWEAVCIPRFGHFNQDGNAVQRFAIKTTLSCARALEAEARQRTQERGGLLRFIGHQANLLMLQSVASRLGLEEGAHWCNVIDYGNTGAAGAPCVLSQHWDDLADGDSVIMVVVGSGLTWSSLCIDVG</sequence>
<feature type="non-terminal residue" evidence="5">
    <location>
        <position position="1"/>
    </location>
</feature>
<name>A0A382HH25_9ZZZZ</name>
<proteinExistence type="predicted"/>
<organism evidence="5">
    <name type="scientific">marine metagenome</name>
    <dbReference type="NCBI Taxonomy" id="408172"/>
    <lineage>
        <taxon>unclassified sequences</taxon>
        <taxon>metagenomes</taxon>
        <taxon>ecological metagenomes</taxon>
    </lineage>
</organism>
<dbReference type="InterPro" id="IPR013747">
    <property type="entry name" value="ACP_syn_III_C"/>
</dbReference>